<dbReference type="PANTHER" id="PTHR37423">
    <property type="entry name" value="SOLUBLE LYTIC MUREIN TRANSGLYCOSYLASE-RELATED"/>
    <property type="match status" value="1"/>
</dbReference>
<dbReference type="InterPro" id="IPR023346">
    <property type="entry name" value="Lysozyme-like_dom_sf"/>
</dbReference>
<reference evidence="3 4" key="1">
    <citation type="submission" date="2020-10" db="EMBL/GenBank/DDBJ databases">
        <title>Connecting structure to function with the recovery of over 1000 high-quality activated sludge metagenome-assembled genomes encoding full-length rRNA genes using long-read sequencing.</title>
        <authorList>
            <person name="Singleton C.M."/>
            <person name="Petriglieri F."/>
            <person name="Kristensen J.M."/>
            <person name="Kirkegaard R.H."/>
            <person name="Michaelsen T.Y."/>
            <person name="Andersen M.H."/>
            <person name="Karst S.M."/>
            <person name="Dueholm M.S."/>
            <person name="Nielsen P.H."/>
            <person name="Albertsen M."/>
        </authorList>
    </citation>
    <scope>NUCLEOTIDE SEQUENCE [LARGE SCALE GENOMIC DNA]</scope>
    <source>
        <strain evidence="3">Ribe_18-Q3-R11-54_BAT3C.373</strain>
    </source>
</reference>
<gene>
    <name evidence="3" type="ORF">IPO85_06030</name>
</gene>
<dbReference type="SUPFAM" id="SSF53955">
    <property type="entry name" value="Lysozyme-like"/>
    <property type="match status" value="1"/>
</dbReference>
<dbReference type="Gene3D" id="3.10.350.10">
    <property type="entry name" value="LysM domain"/>
    <property type="match status" value="1"/>
</dbReference>
<dbReference type="InterPro" id="IPR008258">
    <property type="entry name" value="Transglycosylase_SLT_dom_1"/>
</dbReference>
<dbReference type="SMART" id="SM00257">
    <property type="entry name" value="LysM"/>
    <property type="match status" value="1"/>
</dbReference>
<dbReference type="InterPro" id="IPR018392">
    <property type="entry name" value="LysM"/>
</dbReference>
<dbReference type="PANTHER" id="PTHR37423:SF2">
    <property type="entry name" value="MEMBRANE-BOUND LYTIC MUREIN TRANSGLYCOSYLASE C"/>
    <property type="match status" value="1"/>
</dbReference>
<proteinExistence type="inferred from homology"/>
<accession>A0A9D7S713</accession>
<dbReference type="SUPFAM" id="SSF54106">
    <property type="entry name" value="LysM domain"/>
    <property type="match status" value="1"/>
</dbReference>
<feature type="domain" description="LysM" evidence="2">
    <location>
        <begin position="385"/>
        <end position="430"/>
    </location>
</feature>
<protein>
    <submittedName>
        <fullName evidence="3">Transglycosylase SLT domain-containing protein</fullName>
    </submittedName>
</protein>
<dbReference type="AlphaFoldDB" id="A0A9D7S713"/>
<evidence type="ECO:0000256" key="1">
    <source>
        <dbReference type="ARBA" id="ARBA00007734"/>
    </source>
</evidence>
<evidence type="ECO:0000313" key="4">
    <source>
        <dbReference type="Proteomes" id="UP000808349"/>
    </source>
</evidence>
<dbReference type="Pfam" id="PF01464">
    <property type="entry name" value="SLT"/>
    <property type="match status" value="1"/>
</dbReference>
<evidence type="ECO:0000259" key="2">
    <source>
        <dbReference type="PROSITE" id="PS51782"/>
    </source>
</evidence>
<dbReference type="InterPro" id="IPR036779">
    <property type="entry name" value="LysM_dom_sf"/>
</dbReference>
<comment type="caution">
    <text evidence="3">The sequence shown here is derived from an EMBL/GenBank/DDBJ whole genome shotgun (WGS) entry which is preliminary data.</text>
</comment>
<sequence>MNIRTYIFLGLLSLVMRVQAERNISSPLFLDLVNRIDNNYSEDEVISRLQGMYCLVDLKIEDDVIDQVKRYIITDRGSSRRILYRKDLYFPLMDKLFIENDLPIELKHLAAIESALNPSAKSSVGAAGLWQLMPGTAKIRGLKIDHKVDQRMDAVVSTVAAIKYFKTLYQIFGDWTLVLAAYNCGENRVLDVMEKTGSKDFWTIRKFLPRQTQLFVPAFIGVSYMLQFYYEHNLVPEVEEMPTNLLSFAKVTQEINIHKMLKATGIDKETFENFNPSYQKLTIPGETKGQYIALPDSQMVSFVDYYMEQLKSSPLMKKDTAMNQSLNENASDSVLVEVISFSRPFNFPPEDIIEKQTQEIPNDYMADASVSDVPTPEIEWTTDYKYHIIRSRESLSDIATLYDKVSVDELLYWNELSPETSLKVGSVLVIKK</sequence>
<dbReference type="CDD" id="cd16894">
    <property type="entry name" value="MltD-like"/>
    <property type="match status" value="1"/>
</dbReference>
<evidence type="ECO:0000313" key="3">
    <source>
        <dbReference type="EMBL" id="MBK9717060.1"/>
    </source>
</evidence>
<dbReference type="GO" id="GO:0008933">
    <property type="term" value="F:peptidoglycan lytic transglycosylase activity"/>
    <property type="evidence" value="ECO:0007669"/>
    <property type="project" value="InterPro"/>
</dbReference>
<dbReference type="GO" id="GO:0016020">
    <property type="term" value="C:membrane"/>
    <property type="evidence" value="ECO:0007669"/>
    <property type="project" value="InterPro"/>
</dbReference>
<dbReference type="InterPro" id="IPR000189">
    <property type="entry name" value="Transglyc_AS"/>
</dbReference>
<dbReference type="Pfam" id="PF01476">
    <property type="entry name" value="LysM"/>
    <property type="match status" value="1"/>
</dbReference>
<dbReference type="EMBL" id="JADKFW010000004">
    <property type="protein sequence ID" value="MBK9717060.1"/>
    <property type="molecule type" value="Genomic_DNA"/>
</dbReference>
<comment type="similarity">
    <text evidence="1">Belongs to the transglycosylase Slt family.</text>
</comment>
<dbReference type="Proteomes" id="UP000808349">
    <property type="component" value="Unassembled WGS sequence"/>
</dbReference>
<name>A0A9D7S713_9BACT</name>
<organism evidence="3 4">
    <name type="scientific">Candidatus Defluviibacterium haderslevense</name>
    <dbReference type="NCBI Taxonomy" id="2981993"/>
    <lineage>
        <taxon>Bacteria</taxon>
        <taxon>Pseudomonadati</taxon>
        <taxon>Bacteroidota</taxon>
        <taxon>Saprospiria</taxon>
        <taxon>Saprospirales</taxon>
        <taxon>Saprospiraceae</taxon>
        <taxon>Candidatus Defluviibacterium</taxon>
    </lineage>
</organism>
<dbReference type="Gene3D" id="1.10.530.10">
    <property type="match status" value="1"/>
</dbReference>
<dbReference type="PROSITE" id="PS00922">
    <property type="entry name" value="TRANSGLYCOSYLASE"/>
    <property type="match status" value="1"/>
</dbReference>
<dbReference type="PROSITE" id="PS51782">
    <property type="entry name" value="LYSM"/>
    <property type="match status" value="1"/>
</dbReference>
<dbReference type="GO" id="GO:0000270">
    <property type="term" value="P:peptidoglycan metabolic process"/>
    <property type="evidence" value="ECO:0007669"/>
    <property type="project" value="InterPro"/>
</dbReference>